<dbReference type="InterPro" id="IPR004227">
    <property type="entry name" value="Formiminotransferase_cat"/>
</dbReference>
<evidence type="ECO:0000256" key="5">
    <source>
        <dbReference type="ARBA" id="ARBA00022679"/>
    </source>
</evidence>
<keyword evidence="6" id="KW-0369">Histidine metabolism</keyword>
<dbReference type="SUPFAM" id="SSF55116">
    <property type="entry name" value="Formiminotransferase domain of formiminotransferase-cyclodeaminase"/>
    <property type="match status" value="2"/>
</dbReference>
<dbReference type="Gene3D" id="3.30.70.670">
    <property type="entry name" value="Formiminotransferase, C-terminal subdomain"/>
    <property type="match status" value="1"/>
</dbReference>
<proteinExistence type="predicted"/>
<dbReference type="InterPro" id="IPR051623">
    <property type="entry name" value="FTCD"/>
</dbReference>
<evidence type="ECO:0000256" key="4">
    <source>
        <dbReference type="ARBA" id="ARBA00022490"/>
    </source>
</evidence>
<dbReference type="InterPro" id="IPR013802">
    <property type="entry name" value="Formiminotransferase_C"/>
</dbReference>
<reference evidence="10" key="1">
    <citation type="journal article" date="2014" name="Genome Biol. Evol.">
        <title>Pangenome evidence for extensive interdomain horizontal transfer affecting lineage core and shell genes in uncultured planktonic thaumarchaeota and euryarchaeota.</title>
        <authorList>
            <person name="Deschamps P."/>
            <person name="Zivanovic Y."/>
            <person name="Moreira D."/>
            <person name="Rodriguez-Valera F."/>
            <person name="Lopez-Garcia P."/>
        </authorList>
    </citation>
    <scope>NUCLEOTIDE SEQUENCE</scope>
</reference>
<dbReference type="GO" id="GO:0005737">
    <property type="term" value="C:cytoplasm"/>
    <property type="evidence" value="ECO:0007669"/>
    <property type="project" value="UniProtKB-SubCell"/>
</dbReference>
<evidence type="ECO:0000256" key="2">
    <source>
        <dbReference type="ARBA" id="ARBA00005082"/>
    </source>
</evidence>
<dbReference type="EMBL" id="KF900449">
    <property type="protein sequence ID" value="AIE95386.1"/>
    <property type="molecule type" value="Genomic_DNA"/>
</dbReference>
<comment type="pathway">
    <text evidence="2">Amino-acid degradation; L-histidine degradation into L-glutamate; L-glutamate from N-formimidoyl-L-glutamate (transferase route): step 1/1.</text>
</comment>
<evidence type="ECO:0000256" key="6">
    <source>
        <dbReference type="ARBA" id="ARBA00022808"/>
    </source>
</evidence>
<dbReference type="EC" id="2.1.2.5" evidence="3"/>
<keyword evidence="7" id="KW-0290">Folate-binding</keyword>
<dbReference type="GO" id="GO:0019557">
    <property type="term" value="P:L-histidine catabolic process to glutamate and formate"/>
    <property type="evidence" value="ECO:0007669"/>
    <property type="project" value="UniProtKB-UniPathway"/>
</dbReference>
<dbReference type="Pfam" id="PF02971">
    <property type="entry name" value="FTCD"/>
    <property type="match status" value="1"/>
</dbReference>
<dbReference type="InterPro" id="IPR037070">
    <property type="entry name" value="Formiminotransferase_C_sf"/>
</dbReference>
<comment type="subcellular location">
    <subcellularLocation>
        <location evidence="1">Cytoplasm</location>
    </subcellularLocation>
</comment>
<dbReference type="UniPathway" id="UPA00379">
    <property type="reaction ID" value="UER00555"/>
</dbReference>
<feature type="domain" description="Formiminotransferase N-terminal subdomain" evidence="9">
    <location>
        <begin position="21"/>
        <end position="198"/>
    </location>
</feature>
<dbReference type="Pfam" id="PF07837">
    <property type="entry name" value="FTCD_N"/>
    <property type="match status" value="1"/>
</dbReference>
<dbReference type="InterPro" id="IPR037064">
    <property type="entry name" value="Formiminotransferase_N_sf"/>
</dbReference>
<evidence type="ECO:0000256" key="3">
    <source>
        <dbReference type="ARBA" id="ARBA00012252"/>
    </source>
</evidence>
<keyword evidence="5 10" id="KW-0808">Transferase</keyword>
<dbReference type="GO" id="GO:0030409">
    <property type="term" value="F:glutamate formimidoyltransferase activity"/>
    <property type="evidence" value="ECO:0007669"/>
    <property type="project" value="UniProtKB-EC"/>
</dbReference>
<feature type="domain" description="Formiminotransferase C-terminal subdomain" evidence="8">
    <location>
        <begin position="199"/>
        <end position="355"/>
    </location>
</feature>
<protein>
    <recommendedName>
        <fullName evidence="3">glutamate formimidoyltransferase</fullName>
        <ecNumber evidence="3">2.1.2.5</ecNumber>
    </recommendedName>
</protein>
<dbReference type="PANTHER" id="PTHR12234">
    <property type="entry name" value="FORMIMINOTRANSFERASE-CYCLODEAMINASE"/>
    <property type="match status" value="1"/>
</dbReference>
<dbReference type="SMART" id="SM01222">
    <property type="entry name" value="FTCD_N"/>
    <property type="match status" value="1"/>
</dbReference>
<keyword evidence="4" id="KW-0963">Cytoplasm</keyword>
<evidence type="ECO:0000256" key="1">
    <source>
        <dbReference type="ARBA" id="ARBA00004496"/>
    </source>
</evidence>
<name>A0A075G0T7_9EURY</name>
<evidence type="ECO:0000256" key="7">
    <source>
        <dbReference type="ARBA" id="ARBA00022954"/>
    </source>
</evidence>
<dbReference type="PANTHER" id="PTHR12234:SF0">
    <property type="entry name" value="FORMIMIDOYLTRANSFERASE-CYCLODEAMINASE"/>
    <property type="match status" value="1"/>
</dbReference>
<dbReference type="GO" id="GO:0005542">
    <property type="term" value="F:folic acid binding"/>
    <property type="evidence" value="ECO:0007669"/>
    <property type="project" value="UniProtKB-KW"/>
</dbReference>
<dbReference type="Gene3D" id="3.30.990.10">
    <property type="entry name" value="Formiminotransferase, N-terminal subdomain"/>
    <property type="match status" value="1"/>
</dbReference>
<evidence type="ECO:0000259" key="9">
    <source>
        <dbReference type="SMART" id="SM01222"/>
    </source>
</evidence>
<dbReference type="AlphaFoldDB" id="A0A075G0T7"/>
<organism evidence="10">
    <name type="scientific">uncultured marine group II/III euryarchaeote AD1000_65_C10</name>
    <dbReference type="NCBI Taxonomy" id="1457794"/>
    <lineage>
        <taxon>Archaea</taxon>
        <taxon>Methanobacteriati</taxon>
        <taxon>Methanobacteriota</taxon>
        <taxon>environmental samples</taxon>
    </lineage>
</organism>
<dbReference type="InterPro" id="IPR022384">
    <property type="entry name" value="FormiminoTrfase_cat_dom_sf"/>
</dbReference>
<sequence length="358" mass="39197">MVLIAKLISPLYYGVINMEHQLVECVPNFSEGKDKTIIDAITSAMLSVEGVRLLDVDMGVDFNRTVVTIVGPPKSVVESALRGTEVALESIEMTTHKGEHARMGAVDVVPFIPVSNITMEECVGLAEKYGEEASNRFNLPVYLYAKAARRDDRINLPDIRRGEYESFEEKLGDSNWAPEYGPSIFNSKSGVTATGARSILIAYNVNLDTDNKSITNKIAGKLRSSGILKKDENGEKIIGEDGKAERIPGRFECLQGAGWMYDENTAQVSMNLLDYTITGLHEVTDAIRELASETNNNTTAGELVGLVPLQAILDSGRHYLGHDAEESVLIQNAVEGLQLDQLGDFIIEQRIIEYAAGV</sequence>
<dbReference type="GO" id="GO:0019556">
    <property type="term" value="P:L-histidine catabolic process to glutamate and formamide"/>
    <property type="evidence" value="ECO:0007669"/>
    <property type="project" value="UniProtKB-UniPathway"/>
</dbReference>
<dbReference type="NCBIfam" id="TIGR02024">
    <property type="entry name" value="FtcD"/>
    <property type="match status" value="1"/>
</dbReference>
<gene>
    <name evidence="10" type="primary">FTCD</name>
</gene>
<dbReference type="InterPro" id="IPR012886">
    <property type="entry name" value="Formiminotransferase_N"/>
</dbReference>
<accession>A0A075G0T7</accession>
<evidence type="ECO:0000313" key="10">
    <source>
        <dbReference type="EMBL" id="AIE95386.1"/>
    </source>
</evidence>
<dbReference type="SMART" id="SM01221">
    <property type="entry name" value="FTCD"/>
    <property type="match status" value="1"/>
</dbReference>
<evidence type="ECO:0000259" key="8">
    <source>
        <dbReference type="SMART" id="SM01221"/>
    </source>
</evidence>